<dbReference type="SUPFAM" id="SSF88946">
    <property type="entry name" value="Sigma2 domain of RNA polymerase sigma factors"/>
    <property type="match status" value="1"/>
</dbReference>
<dbReference type="InterPro" id="IPR007627">
    <property type="entry name" value="RNA_pol_sigma70_r2"/>
</dbReference>
<comment type="function">
    <text evidence="6">Sigma factors are initiation factors that promote the attachment of RNA polymerase to specific initiation sites and are then released. This sigma factor is the primary sigma factor during exponential growth.</text>
</comment>
<dbReference type="InterPro" id="IPR007127">
    <property type="entry name" value="RNA_pol_sigma_70_r1_1"/>
</dbReference>
<dbReference type="InterPro" id="IPR012760">
    <property type="entry name" value="RNA_pol_sigma_RpoD_C"/>
</dbReference>
<dbReference type="GO" id="GO:0006352">
    <property type="term" value="P:DNA-templated transcription initiation"/>
    <property type="evidence" value="ECO:0007669"/>
    <property type="project" value="UniProtKB-UniRule"/>
</dbReference>
<dbReference type="Gene3D" id="1.10.10.10">
    <property type="entry name" value="Winged helix-like DNA-binding domain superfamily/Winged helix DNA-binding domain"/>
    <property type="match status" value="2"/>
</dbReference>
<dbReference type="Pfam" id="PF04542">
    <property type="entry name" value="Sigma70_r2"/>
    <property type="match status" value="1"/>
</dbReference>
<evidence type="ECO:0000256" key="5">
    <source>
        <dbReference type="ARBA" id="ARBA00023163"/>
    </source>
</evidence>
<dbReference type="SUPFAM" id="SSF88659">
    <property type="entry name" value="Sigma3 and sigma4 domains of RNA polymerase sigma factors"/>
    <property type="match status" value="2"/>
</dbReference>
<protein>
    <recommendedName>
        <fullName evidence="6">RNA polymerase sigma factor SigA</fullName>
    </recommendedName>
</protein>
<feature type="domain" description="RNA polymerase sigma-70" evidence="7">
    <location>
        <begin position="205"/>
        <end position="218"/>
    </location>
</feature>
<dbReference type="InterPro" id="IPR013324">
    <property type="entry name" value="RNA_pol_sigma_r3/r4-like"/>
</dbReference>
<dbReference type="InterPro" id="IPR028630">
    <property type="entry name" value="Sigma70_RpoD"/>
</dbReference>
<dbReference type="GO" id="GO:0016987">
    <property type="term" value="F:sigma factor activity"/>
    <property type="evidence" value="ECO:0007669"/>
    <property type="project" value="UniProtKB-UniRule"/>
</dbReference>
<dbReference type="Gene3D" id="1.10.601.10">
    <property type="entry name" value="RNA Polymerase Primary Sigma Factor"/>
    <property type="match status" value="1"/>
</dbReference>
<dbReference type="InterPro" id="IPR036388">
    <property type="entry name" value="WH-like_DNA-bd_sf"/>
</dbReference>
<dbReference type="PANTHER" id="PTHR30603:SF60">
    <property type="entry name" value="RNA POLYMERASE SIGMA FACTOR RPOD"/>
    <property type="match status" value="1"/>
</dbReference>
<keyword evidence="1 6" id="KW-0963">Cytoplasm</keyword>
<comment type="subcellular location">
    <subcellularLocation>
        <location evidence="6">Cytoplasm</location>
    </subcellularLocation>
</comment>
<comment type="caution">
    <text evidence="6">Lacks conserved residue(s) required for the propagation of feature annotation.</text>
</comment>
<proteinExistence type="inferred from homology"/>
<dbReference type="Pfam" id="PF04539">
    <property type="entry name" value="Sigma70_r3"/>
    <property type="match status" value="1"/>
</dbReference>
<evidence type="ECO:0000256" key="1">
    <source>
        <dbReference type="ARBA" id="ARBA00022490"/>
    </source>
</evidence>
<keyword evidence="2 6" id="KW-0805">Transcription regulation</keyword>
<comment type="subunit">
    <text evidence="6">Interacts transiently with the RNA polymerase catalytic core.</text>
</comment>
<feature type="DNA-binding region" description="H-T-H motif" evidence="6">
    <location>
        <begin position="376"/>
        <end position="395"/>
    </location>
</feature>
<evidence type="ECO:0000259" key="7">
    <source>
        <dbReference type="PROSITE" id="PS00715"/>
    </source>
</evidence>
<sequence length="413" mass="47011">MPPKKKTKKASIKIAKKKTIKKAPAKRKVAKTTTYRIRHARVEKLDEASIAHLVQKGRQRGFLTETEILHVFQDLEQTLPQYEKFLDTLETFGVQVVERSGILDSSPSTGILDTIGSAAKGAKKKKQEKERAQGMDLSDISNDSIQMYLREIGKVPLLSAEEEVSLARRKDAGDYEAQKRLVEANLRLVVSIAKKFTGRSLSLLDLIQEGNIGLFRAVEKFDYKKGYKFSTYATWWIRQAITRALADQSRTIRIPVHMVETINKFQQIQRQLIQDLGREPLPEEIAAEMGEEVEKVQHIMKISQETVSLETSVGEDDEDSTLGDFIEDRKTISPDRVAAIQLLKDHVKEIISGLSAREQKILEMRFGLTDGVAHTLEEVGQEFGVTRERIRQIEAKALERIEEHEGMRRLKDY</sequence>
<comment type="similarity">
    <text evidence="6">Belongs to the sigma-70 factor family. RpoD/SigA subfamily.</text>
</comment>
<dbReference type="FunFam" id="1.10.601.10:FF:000001">
    <property type="entry name" value="RNA polymerase sigma factor SigA"/>
    <property type="match status" value="1"/>
</dbReference>
<dbReference type="InterPro" id="IPR014284">
    <property type="entry name" value="RNA_pol_sigma-70_dom"/>
</dbReference>
<dbReference type="EMBL" id="PEXV01000004">
    <property type="protein sequence ID" value="PIS42000.1"/>
    <property type="molecule type" value="Genomic_DNA"/>
</dbReference>
<dbReference type="HAMAP" id="MF_00963">
    <property type="entry name" value="Sigma70_RpoD_SigA"/>
    <property type="match status" value="1"/>
</dbReference>
<dbReference type="InterPro" id="IPR050239">
    <property type="entry name" value="Sigma-70_RNA_pol_init_factors"/>
</dbReference>
<evidence type="ECO:0000256" key="3">
    <source>
        <dbReference type="ARBA" id="ARBA00023082"/>
    </source>
</evidence>
<dbReference type="Gene3D" id="1.10.220.120">
    <property type="entry name" value="Sigma-70 factor, region 1.1"/>
    <property type="match status" value="1"/>
</dbReference>
<keyword evidence="3 6" id="KW-0731">Sigma factor</keyword>
<dbReference type="Pfam" id="PF00140">
    <property type="entry name" value="Sigma70_r1_2"/>
    <property type="match status" value="1"/>
</dbReference>
<dbReference type="Pfam" id="PF04545">
    <property type="entry name" value="Sigma70_r4"/>
    <property type="match status" value="1"/>
</dbReference>
<gene>
    <name evidence="9" type="primary">rpoD</name>
    <name evidence="6" type="synonym">sigA</name>
    <name evidence="9" type="ORF">COT25_00090</name>
</gene>
<dbReference type="PRINTS" id="PR00046">
    <property type="entry name" value="SIGMA70FCT"/>
</dbReference>
<dbReference type="Gene3D" id="1.20.120.1810">
    <property type="match status" value="1"/>
</dbReference>
<keyword evidence="5 6" id="KW-0804">Transcription</keyword>
<comment type="caution">
    <text evidence="9">The sequence shown here is derived from an EMBL/GenBank/DDBJ whole genome shotgun (WGS) entry which is preliminary data.</text>
</comment>
<keyword evidence="4 6" id="KW-0238">DNA-binding</keyword>
<reference evidence="10" key="1">
    <citation type="submission" date="2017-09" db="EMBL/GenBank/DDBJ databases">
        <title>Depth-based differentiation of microbial function through sediment-hosted aquifers and enrichment of novel symbionts in the deep terrestrial subsurface.</title>
        <authorList>
            <person name="Probst A.J."/>
            <person name="Ladd B."/>
            <person name="Jarett J.K."/>
            <person name="Geller-Mcgrath D.E."/>
            <person name="Sieber C.M.K."/>
            <person name="Emerson J.B."/>
            <person name="Anantharaman K."/>
            <person name="Thomas B.C."/>
            <person name="Malmstrom R."/>
            <person name="Stieglmeier M."/>
            <person name="Klingl A."/>
            <person name="Woyke T."/>
            <person name="Ryan C.M."/>
            <person name="Banfield J.F."/>
        </authorList>
    </citation>
    <scope>NUCLEOTIDE SEQUENCE [LARGE SCALE GENOMIC DNA]</scope>
</reference>
<dbReference type="InterPro" id="IPR013325">
    <property type="entry name" value="RNA_pol_sigma_r2"/>
</dbReference>
<dbReference type="GO" id="GO:0005737">
    <property type="term" value="C:cytoplasm"/>
    <property type="evidence" value="ECO:0007669"/>
    <property type="project" value="UniProtKB-SubCell"/>
</dbReference>
<dbReference type="PANTHER" id="PTHR30603">
    <property type="entry name" value="RNA POLYMERASE SIGMA FACTOR RPO"/>
    <property type="match status" value="1"/>
</dbReference>
<accession>A0A2H0YU71</accession>
<feature type="short sequence motif" description="Interaction with polymerase core subunit RpoC" evidence="6">
    <location>
        <begin position="205"/>
        <end position="208"/>
    </location>
</feature>
<dbReference type="InterPro" id="IPR042189">
    <property type="entry name" value="RNA_pol_sigma_70_r1_1_sf"/>
</dbReference>
<dbReference type="GO" id="GO:0003677">
    <property type="term" value="F:DNA binding"/>
    <property type="evidence" value="ECO:0007669"/>
    <property type="project" value="UniProtKB-UniRule"/>
</dbReference>
<dbReference type="InterPro" id="IPR007630">
    <property type="entry name" value="RNA_pol_sigma70_r4"/>
</dbReference>
<evidence type="ECO:0000256" key="4">
    <source>
        <dbReference type="ARBA" id="ARBA00023125"/>
    </source>
</evidence>
<evidence type="ECO:0000313" key="10">
    <source>
        <dbReference type="Proteomes" id="UP000228711"/>
    </source>
</evidence>
<dbReference type="PROSITE" id="PS00716">
    <property type="entry name" value="SIGMA70_2"/>
    <property type="match status" value="1"/>
</dbReference>
<dbReference type="InterPro" id="IPR009042">
    <property type="entry name" value="RNA_pol_sigma70_r1_2"/>
</dbReference>
<dbReference type="Proteomes" id="UP000228711">
    <property type="component" value="Unassembled WGS sequence"/>
</dbReference>
<feature type="domain" description="RNA polymerase sigma-70" evidence="8">
    <location>
        <begin position="375"/>
        <end position="401"/>
    </location>
</feature>
<evidence type="ECO:0000313" key="9">
    <source>
        <dbReference type="EMBL" id="PIS42000.1"/>
    </source>
</evidence>
<dbReference type="InterPro" id="IPR007624">
    <property type="entry name" value="RNA_pol_sigma70_r3"/>
</dbReference>
<dbReference type="InterPro" id="IPR000943">
    <property type="entry name" value="RNA_pol_sigma70"/>
</dbReference>
<dbReference type="AlphaFoldDB" id="A0A2H0YU71"/>
<evidence type="ECO:0000256" key="2">
    <source>
        <dbReference type="ARBA" id="ARBA00023015"/>
    </source>
</evidence>
<dbReference type="PROSITE" id="PS00715">
    <property type="entry name" value="SIGMA70_1"/>
    <property type="match status" value="1"/>
</dbReference>
<dbReference type="Pfam" id="PF03979">
    <property type="entry name" value="Sigma70_r1_1"/>
    <property type="match status" value="1"/>
</dbReference>
<feature type="region of interest" description="Sigma-70 factor domain-4" evidence="6">
    <location>
        <begin position="350"/>
        <end position="403"/>
    </location>
</feature>
<evidence type="ECO:0000259" key="8">
    <source>
        <dbReference type="PROSITE" id="PS00716"/>
    </source>
</evidence>
<evidence type="ECO:0000256" key="6">
    <source>
        <dbReference type="HAMAP-Rule" id="MF_00963"/>
    </source>
</evidence>
<feature type="region of interest" description="Sigma-70 factor domain-2" evidence="6">
    <location>
        <begin position="181"/>
        <end position="251"/>
    </location>
</feature>
<dbReference type="NCBIfam" id="TIGR02393">
    <property type="entry name" value="RpoD_Cterm"/>
    <property type="match status" value="1"/>
</dbReference>
<name>A0A2H0YU71_9BACT</name>
<dbReference type="CDD" id="cd06171">
    <property type="entry name" value="Sigma70_r4"/>
    <property type="match status" value="1"/>
</dbReference>
<dbReference type="NCBIfam" id="TIGR02937">
    <property type="entry name" value="sigma70-ECF"/>
    <property type="match status" value="1"/>
</dbReference>
<organism evidence="9 10">
    <name type="scientific">Candidatus Kerfeldbacteria bacterium CG08_land_8_20_14_0_20_42_7</name>
    <dbReference type="NCBI Taxonomy" id="2014245"/>
    <lineage>
        <taxon>Bacteria</taxon>
        <taxon>Candidatus Kerfeldiibacteriota</taxon>
    </lineage>
</organism>